<dbReference type="PANTHER" id="PTHR43540">
    <property type="entry name" value="PEROXYUREIDOACRYLATE/UREIDOACRYLATE AMIDOHYDROLASE-RELATED"/>
    <property type="match status" value="1"/>
</dbReference>
<feature type="domain" description="Isochorismatase-like" evidence="2">
    <location>
        <begin position="6"/>
        <end position="192"/>
    </location>
</feature>
<proteinExistence type="predicted"/>
<dbReference type="Proteomes" id="UP001524499">
    <property type="component" value="Unassembled WGS sequence"/>
</dbReference>
<dbReference type="SUPFAM" id="SSF52499">
    <property type="entry name" value="Isochorismatase-like hydrolases"/>
    <property type="match status" value="1"/>
</dbReference>
<reference evidence="3 4" key="1">
    <citation type="submission" date="2022-07" db="EMBL/GenBank/DDBJ databases">
        <title>Methylomonas rivi sp. nov., Methylomonas rosea sp. nov., Methylomonas aureus sp. nov. and Methylomonas subterranea sp. nov., four novel methanotrophs isolated from a freshwater creek and the deep terrestrial subsurface.</title>
        <authorList>
            <person name="Abin C."/>
            <person name="Sankaranarayanan K."/>
            <person name="Garner C."/>
            <person name="Sindelar R."/>
            <person name="Kotary K."/>
            <person name="Garner R."/>
            <person name="Barclay S."/>
            <person name="Lawson P."/>
            <person name="Krumholz L."/>
        </authorList>
    </citation>
    <scope>NUCLEOTIDE SEQUENCE [LARGE SCALE GENOMIC DNA]</scope>
    <source>
        <strain evidence="3 4">SURF-2</strain>
    </source>
</reference>
<dbReference type="InterPro" id="IPR050272">
    <property type="entry name" value="Isochorismatase-like_hydrls"/>
</dbReference>
<evidence type="ECO:0000256" key="1">
    <source>
        <dbReference type="ARBA" id="ARBA00022801"/>
    </source>
</evidence>
<gene>
    <name evidence="3" type="ORF">NP590_07835</name>
</gene>
<keyword evidence="1 3" id="KW-0378">Hydrolase</keyword>
<dbReference type="RefSeq" id="WP_256601766.1">
    <property type="nucleotide sequence ID" value="NZ_JANIBJ010000012.1"/>
</dbReference>
<evidence type="ECO:0000313" key="4">
    <source>
        <dbReference type="Proteomes" id="UP001524499"/>
    </source>
</evidence>
<protein>
    <submittedName>
        <fullName evidence="3">Cysteine hydrolase</fullName>
    </submittedName>
</protein>
<evidence type="ECO:0000313" key="3">
    <source>
        <dbReference type="EMBL" id="MCQ8104010.1"/>
    </source>
</evidence>
<evidence type="ECO:0000259" key="2">
    <source>
        <dbReference type="Pfam" id="PF00857"/>
    </source>
</evidence>
<organism evidence="3 4">
    <name type="scientific">Methylomonas subterranea</name>
    <dbReference type="NCBI Taxonomy" id="2952225"/>
    <lineage>
        <taxon>Bacteria</taxon>
        <taxon>Pseudomonadati</taxon>
        <taxon>Pseudomonadota</taxon>
        <taxon>Gammaproteobacteria</taxon>
        <taxon>Methylococcales</taxon>
        <taxon>Methylococcaceae</taxon>
        <taxon>Methylomonas</taxon>
    </lineage>
</organism>
<keyword evidence="4" id="KW-1185">Reference proteome</keyword>
<sequence length="200" mass="21558">MKAKQTAVVLLELQNDFLAEGGKLYPLLKPVLETYDVKANQNELIRAARANGMLIVHVPIGFSADYREMGDAPYGILQAVKNASALIKGTWGSALAEGIDVQAGDIVVEGKSGIDAFAGTHLDFVLRSHGITTIALAGQLTNICIESTMRAAYDKGYRVFGITDASATIGLEQYDASIEHNWPMFSEPMTHNVFLDRAAA</sequence>
<dbReference type="GO" id="GO:0016787">
    <property type="term" value="F:hydrolase activity"/>
    <property type="evidence" value="ECO:0007669"/>
    <property type="project" value="UniProtKB-KW"/>
</dbReference>
<comment type="caution">
    <text evidence="3">The sequence shown here is derived from an EMBL/GenBank/DDBJ whole genome shotgun (WGS) entry which is preliminary data.</text>
</comment>
<dbReference type="InterPro" id="IPR036380">
    <property type="entry name" value="Isochorismatase-like_sf"/>
</dbReference>
<dbReference type="Gene3D" id="3.40.50.850">
    <property type="entry name" value="Isochorismatase-like"/>
    <property type="match status" value="1"/>
</dbReference>
<dbReference type="PANTHER" id="PTHR43540:SF16">
    <property type="entry name" value="ISOCHORISMATASE-LIKE DOMAIN-CONTAINING PROTEIN"/>
    <property type="match status" value="1"/>
</dbReference>
<accession>A0ABT1TF04</accession>
<dbReference type="CDD" id="cd00431">
    <property type="entry name" value="cysteine_hydrolases"/>
    <property type="match status" value="1"/>
</dbReference>
<dbReference type="EMBL" id="JANIBJ010000012">
    <property type="protein sequence ID" value="MCQ8104010.1"/>
    <property type="molecule type" value="Genomic_DNA"/>
</dbReference>
<dbReference type="InterPro" id="IPR000868">
    <property type="entry name" value="Isochorismatase-like_dom"/>
</dbReference>
<name>A0ABT1TF04_9GAMM</name>
<dbReference type="Pfam" id="PF00857">
    <property type="entry name" value="Isochorismatase"/>
    <property type="match status" value="1"/>
</dbReference>